<evidence type="ECO:0000313" key="12">
    <source>
        <dbReference type="EMBL" id="SEL54920.1"/>
    </source>
</evidence>
<keyword evidence="3 8" id="KW-1134">Transmembrane beta strand</keyword>
<dbReference type="AlphaFoldDB" id="A0A1H7R3V9"/>
<comment type="similarity">
    <text evidence="8 9">Belongs to the TonB-dependent receptor family.</text>
</comment>
<dbReference type="NCBIfam" id="TIGR04056">
    <property type="entry name" value="OMP_RagA_SusC"/>
    <property type="match status" value="1"/>
</dbReference>
<dbReference type="OrthoDB" id="604358at2"/>
<dbReference type="InterPro" id="IPR008969">
    <property type="entry name" value="CarboxyPept-like_regulatory"/>
</dbReference>
<sequence length="1168" mass="129104">MNLTIQCKGGYCLKSGNLNRFYFRYKLLKITKLTLFILLISLLQVSGKVFSQEINLSVKNASLASVLKSISKQSGYRLFYNSSLLENAKPVSVNLQKASLEESLAAIFTDQTLEYSVEDQSIVIRKHLAKTPNVPQISVQQLAVTGLVKDEAGLPLAGVNVQEKDMKNGTMTDVEGRYRLSLSKSGAVLVFSYIGYLRREITAVGSDLDVVLQQDLANLDEVVVVGYGTQNKALVTGAVSQISGEVLQNRPISRVSQALQGQMPGLNIVTGSGGGAPNATQSINVRGYTGLGTTGGPLVVIDGVQGGDINALNPDDIENISVLKDAASSAIYGSSAPYGVILITTKQGKKGSKPAITYNNTLGLAAPINLPKMLNSLAFANLYNEAAVNGGRSEIFNQETMDRIIAYQNGSLNSETIVNPQAGTNEYYTWDKGNANNDWFDVYFKDLAFSQQHNVGVSGGSENTNYYVGLGYNDRAGMYNYGNDKYQRFNVRTNLTTAVAKWLDFSYRGSFSKELSNSPNTYSGKTGGNYMHQIARKWPTVPLLNPDGNYSDASDVLLHELGGRTKSTLDKALLTGEFIFNLAPGWTATANYTFDGTFQDENSHTKTLYSGRPDGTQYQIGGTYPNGFSRSNYRIQHHIINAFTKYEKQLDDHFFSIMGGFVRDYTDYQRYAASNNQLYSDNIPALSGTYGPAPSLSDFTRKLASDGFFGRVNYNYQQKYLFEFNGRYDGTSRFLGPVRWKFYPGVSLGWNLDKEVFFESIKTTVNSFKLRGSYGSLGDQAFIDTDPNNPNWYPFYPNLGTVSPPTTNWLFGGNQQAAVSPPGLINPDLTWVTTTTLNIGADMSFLRERLSASFDWYIRKANDFAGPAEALPGVLGATPPSANNAGMETRGFELSLQWRDKIGEVAYGVRAVLSDYQGKVTRYPNPTGLNSTWYVGQQMGDIWGYTTYGLFQNQGEIDGAPSQQRISGQTWKVGDVRYVDVNGDGMIDFGDNTISNPGDRSVIGNNTPRFAYGFTGDVNWKSVDFTFFIQGIAKRDAWIGSNYFWGITGDEWQSSVFDVHNDRWSPENPNGYFPKFYLTGENGKNTQTQTRYLQNAAYMRLKNVQLGYSLPKSLLDKIGFSKIRFYISVDNVFTITDLIKTMDPELSISDAKIYPLQRTYSAGVNLSF</sequence>
<comment type="subcellular location">
    <subcellularLocation>
        <location evidence="1 8">Cell outer membrane</location>
        <topology evidence="1 8">Multi-pass membrane protein</topology>
    </subcellularLocation>
</comment>
<dbReference type="InterPro" id="IPR037066">
    <property type="entry name" value="Plug_dom_sf"/>
</dbReference>
<dbReference type="InterPro" id="IPR036942">
    <property type="entry name" value="Beta-barrel_TonB_sf"/>
</dbReference>
<reference evidence="13" key="1">
    <citation type="submission" date="2016-10" db="EMBL/GenBank/DDBJ databases">
        <authorList>
            <person name="Varghese N."/>
            <person name="Submissions S."/>
        </authorList>
    </citation>
    <scope>NUCLEOTIDE SEQUENCE [LARGE SCALE GENOMIC DNA]</scope>
    <source>
        <strain evidence="13">DSM 18733</strain>
    </source>
</reference>
<dbReference type="NCBIfam" id="TIGR04057">
    <property type="entry name" value="SusC_RagA_signa"/>
    <property type="match status" value="1"/>
</dbReference>
<dbReference type="PROSITE" id="PS52016">
    <property type="entry name" value="TONB_DEPENDENT_REC_3"/>
    <property type="match status" value="1"/>
</dbReference>
<evidence type="ECO:0000256" key="4">
    <source>
        <dbReference type="ARBA" id="ARBA00022692"/>
    </source>
</evidence>
<evidence type="ECO:0000256" key="2">
    <source>
        <dbReference type="ARBA" id="ARBA00022448"/>
    </source>
</evidence>
<name>A0A1H7R3V9_OLID1</name>
<dbReference type="InterPro" id="IPR000531">
    <property type="entry name" value="Beta-barrel_TonB"/>
</dbReference>
<dbReference type="EMBL" id="FOAF01000002">
    <property type="protein sequence ID" value="SEL54920.1"/>
    <property type="molecule type" value="Genomic_DNA"/>
</dbReference>
<keyword evidence="6 8" id="KW-0472">Membrane</keyword>
<gene>
    <name evidence="12" type="ORF">SAMN05661044_02830</name>
</gene>
<keyword evidence="2 8" id="KW-0813">Transport</keyword>
<evidence type="ECO:0000256" key="1">
    <source>
        <dbReference type="ARBA" id="ARBA00004571"/>
    </source>
</evidence>
<dbReference type="GO" id="GO:0009279">
    <property type="term" value="C:cell outer membrane"/>
    <property type="evidence" value="ECO:0007669"/>
    <property type="project" value="UniProtKB-SubCell"/>
</dbReference>
<evidence type="ECO:0000259" key="11">
    <source>
        <dbReference type="Pfam" id="PF07715"/>
    </source>
</evidence>
<dbReference type="Pfam" id="PF07715">
    <property type="entry name" value="Plug"/>
    <property type="match status" value="1"/>
</dbReference>
<keyword evidence="13" id="KW-1185">Reference proteome</keyword>
<dbReference type="Proteomes" id="UP000199421">
    <property type="component" value="Unassembled WGS sequence"/>
</dbReference>
<dbReference type="Gene3D" id="2.60.40.1120">
    <property type="entry name" value="Carboxypeptidase-like, regulatory domain"/>
    <property type="match status" value="1"/>
</dbReference>
<dbReference type="Gene3D" id="2.170.130.10">
    <property type="entry name" value="TonB-dependent receptor, plug domain"/>
    <property type="match status" value="1"/>
</dbReference>
<evidence type="ECO:0000256" key="7">
    <source>
        <dbReference type="ARBA" id="ARBA00023237"/>
    </source>
</evidence>
<evidence type="ECO:0000256" key="5">
    <source>
        <dbReference type="ARBA" id="ARBA00023077"/>
    </source>
</evidence>
<dbReference type="Pfam" id="PF13715">
    <property type="entry name" value="CarbopepD_reg_2"/>
    <property type="match status" value="1"/>
</dbReference>
<proteinExistence type="inferred from homology"/>
<feature type="domain" description="TonB-dependent receptor-like beta-barrel" evidence="10">
    <location>
        <begin position="564"/>
        <end position="1132"/>
    </location>
</feature>
<dbReference type="InterPro" id="IPR023996">
    <property type="entry name" value="TonB-dep_OMP_SusC/RagA"/>
</dbReference>
<dbReference type="InterPro" id="IPR023997">
    <property type="entry name" value="TonB-dep_OMP_SusC/RagA_CS"/>
</dbReference>
<evidence type="ECO:0000259" key="10">
    <source>
        <dbReference type="Pfam" id="PF00593"/>
    </source>
</evidence>
<dbReference type="InterPro" id="IPR039426">
    <property type="entry name" value="TonB-dep_rcpt-like"/>
</dbReference>
<dbReference type="STRING" id="407022.SAMN05661044_02830"/>
<dbReference type="RefSeq" id="WP_093325418.1">
    <property type="nucleotide sequence ID" value="NZ_FOAF01000002.1"/>
</dbReference>
<dbReference type="Gene3D" id="3.55.50.30">
    <property type="match status" value="1"/>
</dbReference>
<evidence type="ECO:0000256" key="6">
    <source>
        <dbReference type="ARBA" id="ARBA00023136"/>
    </source>
</evidence>
<dbReference type="Pfam" id="PF00593">
    <property type="entry name" value="TonB_dep_Rec_b-barrel"/>
    <property type="match status" value="1"/>
</dbReference>
<dbReference type="SUPFAM" id="SSF56935">
    <property type="entry name" value="Porins"/>
    <property type="match status" value="1"/>
</dbReference>
<dbReference type="InterPro" id="IPR012910">
    <property type="entry name" value="Plug_dom"/>
</dbReference>
<evidence type="ECO:0000313" key="13">
    <source>
        <dbReference type="Proteomes" id="UP000199421"/>
    </source>
</evidence>
<organism evidence="12 13">
    <name type="scientific">Olivibacter domesticus</name>
    <name type="common">Pseudosphingobacterium domesticum</name>
    <dbReference type="NCBI Taxonomy" id="407022"/>
    <lineage>
        <taxon>Bacteria</taxon>
        <taxon>Pseudomonadati</taxon>
        <taxon>Bacteroidota</taxon>
        <taxon>Sphingobacteriia</taxon>
        <taxon>Sphingobacteriales</taxon>
        <taxon>Sphingobacteriaceae</taxon>
        <taxon>Olivibacter</taxon>
    </lineage>
</organism>
<keyword evidence="7 8" id="KW-0998">Cell outer membrane</keyword>
<evidence type="ECO:0000256" key="3">
    <source>
        <dbReference type="ARBA" id="ARBA00022452"/>
    </source>
</evidence>
<dbReference type="SUPFAM" id="SSF49464">
    <property type="entry name" value="Carboxypeptidase regulatory domain-like"/>
    <property type="match status" value="1"/>
</dbReference>
<feature type="domain" description="TonB-dependent receptor plug" evidence="11">
    <location>
        <begin position="235"/>
        <end position="340"/>
    </location>
</feature>
<accession>A0A1H7R3V9</accession>
<keyword evidence="4 8" id="KW-0812">Transmembrane</keyword>
<dbReference type="Gene3D" id="2.40.170.20">
    <property type="entry name" value="TonB-dependent receptor, beta-barrel domain"/>
    <property type="match status" value="1"/>
</dbReference>
<evidence type="ECO:0000256" key="8">
    <source>
        <dbReference type="PROSITE-ProRule" id="PRU01360"/>
    </source>
</evidence>
<keyword evidence="5 9" id="KW-0798">TonB box</keyword>
<evidence type="ECO:0000256" key="9">
    <source>
        <dbReference type="RuleBase" id="RU003357"/>
    </source>
</evidence>
<protein>
    <submittedName>
        <fullName evidence="12">TonB-linked outer membrane protein, SusC/RagA family</fullName>
    </submittedName>
</protein>